<evidence type="ECO:0000313" key="2">
    <source>
        <dbReference type="Proteomes" id="UP000828251"/>
    </source>
</evidence>
<accession>A0A9D3ZT42</accession>
<name>A0A9D3ZT42_9ROSI</name>
<reference evidence="1 2" key="1">
    <citation type="journal article" date="2021" name="Plant Biotechnol. J.">
        <title>Multi-omics assisted identification of the key and species-specific regulatory components of drought-tolerant mechanisms in Gossypium stocksii.</title>
        <authorList>
            <person name="Yu D."/>
            <person name="Ke L."/>
            <person name="Zhang D."/>
            <person name="Wu Y."/>
            <person name="Sun Y."/>
            <person name="Mei J."/>
            <person name="Sun J."/>
            <person name="Sun Y."/>
        </authorList>
    </citation>
    <scope>NUCLEOTIDE SEQUENCE [LARGE SCALE GENOMIC DNA]</scope>
    <source>
        <strain evidence="2">cv. E1</strain>
        <tissue evidence="1">Leaf</tissue>
    </source>
</reference>
<proteinExistence type="predicted"/>
<dbReference type="AlphaFoldDB" id="A0A9D3ZT42"/>
<dbReference type="Pfam" id="PF14223">
    <property type="entry name" value="Retrotran_gag_2"/>
    <property type="match status" value="1"/>
</dbReference>
<comment type="caution">
    <text evidence="1">The sequence shown here is derived from an EMBL/GenBank/DDBJ whole genome shotgun (WGS) entry which is preliminary data.</text>
</comment>
<protein>
    <submittedName>
        <fullName evidence="1">Uncharacterized protein</fullName>
    </submittedName>
</protein>
<evidence type="ECO:0000313" key="1">
    <source>
        <dbReference type="EMBL" id="KAH1064463.1"/>
    </source>
</evidence>
<dbReference type="OrthoDB" id="989164at2759"/>
<sequence length="143" mass="16478">MEKTLTLFGCMDKNLALREEQPAPLIAKSTPNAKRGFERWDRSNCMSIMIMKYNIPEAFMGIESKKIARANSFLDKIKKCFAKNNKVEMTSFLTSLMLVKYKGQGNIREYIMEIFHVTSRLKALKINLSDELFVLMVLVSFPP</sequence>
<dbReference type="PANTHER" id="PTHR35317:SF43">
    <property type="entry name" value="TRANSMEMBRANE PROTEIN"/>
    <property type="match status" value="1"/>
</dbReference>
<keyword evidence="2" id="KW-1185">Reference proteome</keyword>
<gene>
    <name evidence="1" type="ORF">J1N35_029450</name>
</gene>
<dbReference type="PANTHER" id="PTHR35317">
    <property type="entry name" value="OS04G0629600 PROTEIN"/>
    <property type="match status" value="1"/>
</dbReference>
<organism evidence="1 2">
    <name type="scientific">Gossypium stocksii</name>
    <dbReference type="NCBI Taxonomy" id="47602"/>
    <lineage>
        <taxon>Eukaryota</taxon>
        <taxon>Viridiplantae</taxon>
        <taxon>Streptophyta</taxon>
        <taxon>Embryophyta</taxon>
        <taxon>Tracheophyta</taxon>
        <taxon>Spermatophyta</taxon>
        <taxon>Magnoliopsida</taxon>
        <taxon>eudicotyledons</taxon>
        <taxon>Gunneridae</taxon>
        <taxon>Pentapetalae</taxon>
        <taxon>rosids</taxon>
        <taxon>malvids</taxon>
        <taxon>Malvales</taxon>
        <taxon>Malvaceae</taxon>
        <taxon>Malvoideae</taxon>
        <taxon>Gossypium</taxon>
    </lineage>
</organism>
<dbReference type="EMBL" id="JAIQCV010000009">
    <property type="protein sequence ID" value="KAH1064463.1"/>
    <property type="molecule type" value="Genomic_DNA"/>
</dbReference>
<dbReference type="Proteomes" id="UP000828251">
    <property type="component" value="Unassembled WGS sequence"/>
</dbReference>